<reference evidence="1 2" key="1">
    <citation type="journal article" date="2018" name="Sci. Rep.">
        <title>Genomic signatures of local adaptation to the degree of environmental predictability in rotifers.</title>
        <authorList>
            <person name="Franch-Gras L."/>
            <person name="Hahn C."/>
            <person name="Garcia-Roger E.M."/>
            <person name="Carmona M.J."/>
            <person name="Serra M."/>
            <person name="Gomez A."/>
        </authorList>
    </citation>
    <scope>NUCLEOTIDE SEQUENCE [LARGE SCALE GENOMIC DNA]</scope>
    <source>
        <strain evidence="1">HYR1</strain>
    </source>
</reference>
<gene>
    <name evidence="1" type="ORF">BpHYR1_050593</name>
</gene>
<comment type="caution">
    <text evidence="1">The sequence shown here is derived from an EMBL/GenBank/DDBJ whole genome shotgun (WGS) entry which is preliminary data.</text>
</comment>
<accession>A0A3M7S3T7</accession>
<evidence type="ECO:0000313" key="1">
    <source>
        <dbReference type="EMBL" id="RNA30329.1"/>
    </source>
</evidence>
<keyword evidence="2" id="KW-1185">Reference proteome</keyword>
<evidence type="ECO:0000313" key="2">
    <source>
        <dbReference type="Proteomes" id="UP000276133"/>
    </source>
</evidence>
<proteinExistence type="predicted"/>
<dbReference type="Proteomes" id="UP000276133">
    <property type="component" value="Unassembled WGS sequence"/>
</dbReference>
<protein>
    <submittedName>
        <fullName evidence="1">Uncharacterized protein</fullName>
    </submittedName>
</protein>
<sequence length="71" mass="8410">MLDFILETLLLINPIKFQTWDMINYKNDFETLKSKTGPGIKIKKSLFQGILKFRIKKIRSKIKSFDMTLTK</sequence>
<name>A0A3M7S3T7_BRAPC</name>
<organism evidence="1 2">
    <name type="scientific">Brachionus plicatilis</name>
    <name type="common">Marine rotifer</name>
    <name type="synonym">Brachionus muelleri</name>
    <dbReference type="NCBI Taxonomy" id="10195"/>
    <lineage>
        <taxon>Eukaryota</taxon>
        <taxon>Metazoa</taxon>
        <taxon>Spiralia</taxon>
        <taxon>Gnathifera</taxon>
        <taxon>Rotifera</taxon>
        <taxon>Eurotatoria</taxon>
        <taxon>Monogononta</taxon>
        <taxon>Pseudotrocha</taxon>
        <taxon>Ploima</taxon>
        <taxon>Brachionidae</taxon>
        <taxon>Brachionus</taxon>
    </lineage>
</organism>
<dbReference type="AlphaFoldDB" id="A0A3M7S3T7"/>
<dbReference type="EMBL" id="REGN01002102">
    <property type="protein sequence ID" value="RNA30329.1"/>
    <property type="molecule type" value="Genomic_DNA"/>
</dbReference>